<name>A0A8J5CPZ7_CHIOP</name>
<gene>
    <name evidence="2" type="ORF">GWK47_011213</name>
</gene>
<organism evidence="2 3">
    <name type="scientific">Chionoecetes opilio</name>
    <name type="common">Atlantic snow crab</name>
    <name type="synonym">Cancer opilio</name>
    <dbReference type="NCBI Taxonomy" id="41210"/>
    <lineage>
        <taxon>Eukaryota</taxon>
        <taxon>Metazoa</taxon>
        <taxon>Ecdysozoa</taxon>
        <taxon>Arthropoda</taxon>
        <taxon>Crustacea</taxon>
        <taxon>Multicrustacea</taxon>
        <taxon>Malacostraca</taxon>
        <taxon>Eumalacostraca</taxon>
        <taxon>Eucarida</taxon>
        <taxon>Decapoda</taxon>
        <taxon>Pleocyemata</taxon>
        <taxon>Brachyura</taxon>
        <taxon>Eubrachyura</taxon>
        <taxon>Majoidea</taxon>
        <taxon>Majidae</taxon>
        <taxon>Chionoecetes</taxon>
    </lineage>
</organism>
<feature type="region of interest" description="Disordered" evidence="1">
    <location>
        <begin position="23"/>
        <end position="75"/>
    </location>
</feature>
<sequence length="249" mass="26727">MYSCTRAGCWRRRSLSAWGRRRVLTSASSTDSRNGGLSSTRASRAANARRAAAHPPEQTGHTSAGVGRAVQNQPPAGRLQGDAGLFIVLLGGEGDVPKVKFRRPGAMPPRALDGAAHLRGEDYAVRRPTGGALLAARASSLRRFTFFVAEVYVTRWFEAPVAAFAPANDLEIGRRPPRLPDAEIGKACVKTSPGTLVPERATGRHGSLQPPLANRREEALAEVISGKKDPRNRRSAITVFPTPASPRPR</sequence>
<reference evidence="2" key="1">
    <citation type="submission" date="2020-07" db="EMBL/GenBank/DDBJ databases">
        <title>The High-quality genome of the commercially important snow crab, Chionoecetes opilio.</title>
        <authorList>
            <person name="Jeong J.-H."/>
            <person name="Ryu S."/>
        </authorList>
    </citation>
    <scope>NUCLEOTIDE SEQUENCE</scope>
    <source>
        <strain evidence="2">MADBK_172401_WGS</strain>
        <tissue evidence="2">Digestive gland</tissue>
    </source>
</reference>
<evidence type="ECO:0000256" key="1">
    <source>
        <dbReference type="SAM" id="MobiDB-lite"/>
    </source>
</evidence>
<feature type="region of interest" description="Disordered" evidence="1">
    <location>
        <begin position="193"/>
        <end position="249"/>
    </location>
</feature>
<dbReference type="AlphaFoldDB" id="A0A8J5CPZ7"/>
<feature type="compositionally biased region" description="Polar residues" evidence="1">
    <location>
        <begin position="25"/>
        <end position="40"/>
    </location>
</feature>
<protein>
    <submittedName>
        <fullName evidence="2">Uncharacterized protein</fullName>
    </submittedName>
</protein>
<accession>A0A8J5CPZ7</accession>
<evidence type="ECO:0000313" key="3">
    <source>
        <dbReference type="Proteomes" id="UP000770661"/>
    </source>
</evidence>
<comment type="caution">
    <text evidence="2">The sequence shown here is derived from an EMBL/GenBank/DDBJ whole genome shotgun (WGS) entry which is preliminary data.</text>
</comment>
<evidence type="ECO:0000313" key="2">
    <source>
        <dbReference type="EMBL" id="KAG0715772.1"/>
    </source>
</evidence>
<dbReference type="Proteomes" id="UP000770661">
    <property type="component" value="Unassembled WGS sequence"/>
</dbReference>
<dbReference type="EMBL" id="JACEEZ010019401">
    <property type="protein sequence ID" value="KAG0715772.1"/>
    <property type="molecule type" value="Genomic_DNA"/>
</dbReference>
<proteinExistence type="predicted"/>
<keyword evidence="3" id="KW-1185">Reference proteome</keyword>
<feature type="compositionally biased region" description="Basic and acidic residues" evidence="1">
    <location>
        <begin position="214"/>
        <end position="229"/>
    </location>
</feature>
<feature type="compositionally biased region" description="Low complexity" evidence="1">
    <location>
        <begin position="41"/>
        <end position="50"/>
    </location>
</feature>